<organism evidence="1 2">
    <name type="scientific">Aldrovandia affinis</name>
    <dbReference type="NCBI Taxonomy" id="143900"/>
    <lineage>
        <taxon>Eukaryota</taxon>
        <taxon>Metazoa</taxon>
        <taxon>Chordata</taxon>
        <taxon>Craniata</taxon>
        <taxon>Vertebrata</taxon>
        <taxon>Euteleostomi</taxon>
        <taxon>Actinopterygii</taxon>
        <taxon>Neopterygii</taxon>
        <taxon>Teleostei</taxon>
        <taxon>Notacanthiformes</taxon>
        <taxon>Halosauridae</taxon>
        <taxon>Aldrovandia</taxon>
    </lineage>
</organism>
<dbReference type="SUPFAM" id="SSF53098">
    <property type="entry name" value="Ribonuclease H-like"/>
    <property type="match status" value="1"/>
</dbReference>
<name>A0AAD7SW41_9TELE</name>
<gene>
    <name evidence="1" type="ORF">AAFF_G00209350</name>
</gene>
<reference evidence="1" key="1">
    <citation type="journal article" date="2023" name="Science">
        <title>Genome structures resolve the early diversification of teleost fishes.</title>
        <authorList>
            <person name="Parey E."/>
            <person name="Louis A."/>
            <person name="Montfort J."/>
            <person name="Bouchez O."/>
            <person name="Roques C."/>
            <person name="Iampietro C."/>
            <person name="Lluch J."/>
            <person name="Castinel A."/>
            <person name="Donnadieu C."/>
            <person name="Desvignes T."/>
            <person name="Floi Bucao C."/>
            <person name="Jouanno E."/>
            <person name="Wen M."/>
            <person name="Mejri S."/>
            <person name="Dirks R."/>
            <person name="Jansen H."/>
            <person name="Henkel C."/>
            <person name="Chen W.J."/>
            <person name="Zahm M."/>
            <person name="Cabau C."/>
            <person name="Klopp C."/>
            <person name="Thompson A.W."/>
            <person name="Robinson-Rechavi M."/>
            <person name="Braasch I."/>
            <person name="Lecointre G."/>
            <person name="Bobe J."/>
            <person name="Postlethwait J.H."/>
            <person name="Berthelot C."/>
            <person name="Roest Crollius H."/>
            <person name="Guiguen Y."/>
        </authorList>
    </citation>
    <scope>NUCLEOTIDE SEQUENCE</scope>
    <source>
        <strain evidence="1">NC1722</strain>
    </source>
</reference>
<dbReference type="AlphaFoldDB" id="A0AAD7SW41"/>
<accession>A0AAD7SW41</accession>
<dbReference type="Gene3D" id="3.30.420.10">
    <property type="entry name" value="Ribonuclease H-like superfamily/Ribonuclease H"/>
    <property type="match status" value="1"/>
</dbReference>
<dbReference type="GO" id="GO:0003676">
    <property type="term" value="F:nucleic acid binding"/>
    <property type="evidence" value="ECO:0007669"/>
    <property type="project" value="InterPro"/>
</dbReference>
<evidence type="ECO:0000313" key="1">
    <source>
        <dbReference type="EMBL" id="KAJ8409894.1"/>
    </source>
</evidence>
<evidence type="ECO:0008006" key="3">
    <source>
        <dbReference type="Google" id="ProtNLM"/>
    </source>
</evidence>
<dbReference type="InterPro" id="IPR036397">
    <property type="entry name" value="RNaseH_sf"/>
</dbReference>
<protein>
    <recommendedName>
        <fullName evidence="3">Integrase catalytic domain-containing protein</fullName>
    </recommendedName>
</protein>
<dbReference type="Proteomes" id="UP001221898">
    <property type="component" value="Unassembled WGS sequence"/>
</dbReference>
<dbReference type="PANTHER" id="PTHR38681:SF1">
    <property type="entry name" value="RETROVIRUS-RELATED POL POLYPROTEIN FROM TRANSPOSON 412-LIKE PROTEIN"/>
    <property type="match status" value="1"/>
</dbReference>
<dbReference type="PANTHER" id="PTHR38681">
    <property type="entry name" value="RETROVIRUS-RELATED POL POLYPROTEIN FROM TRANSPOSON 412-LIKE PROTEIN-RELATED"/>
    <property type="match status" value="1"/>
</dbReference>
<dbReference type="EMBL" id="JAINUG010000028">
    <property type="protein sequence ID" value="KAJ8409894.1"/>
    <property type="molecule type" value="Genomic_DNA"/>
</dbReference>
<sequence>MSHLQIVFDRLKDGAIPLPSKRDTPPHNRIANGLCERFHRSMKAALRASLKDDSWCEQLPWVLLGIRTTPKEDLQSSSVELVYRQPLRCLETSSPMPPCPGLHPPVLHPPEQFGMLSIDFLGRHITNDGAIPLPSKVATVSDFP</sequence>
<keyword evidence="2" id="KW-1185">Reference proteome</keyword>
<proteinExistence type="predicted"/>
<evidence type="ECO:0000313" key="2">
    <source>
        <dbReference type="Proteomes" id="UP001221898"/>
    </source>
</evidence>
<comment type="caution">
    <text evidence="1">The sequence shown here is derived from an EMBL/GenBank/DDBJ whole genome shotgun (WGS) entry which is preliminary data.</text>
</comment>
<dbReference type="InterPro" id="IPR012337">
    <property type="entry name" value="RNaseH-like_sf"/>
</dbReference>